<name>A0A3B1D1L2_9ZZZZ</name>
<proteinExistence type="predicted"/>
<protein>
    <submittedName>
        <fullName evidence="1">Uncharacterized protein</fullName>
    </submittedName>
</protein>
<organism evidence="1">
    <name type="scientific">hydrothermal vent metagenome</name>
    <dbReference type="NCBI Taxonomy" id="652676"/>
    <lineage>
        <taxon>unclassified sequences</taxon>
        <taxon>metagenomes</taxon>
        <taxon>ecological metagenomes</taxon>
    </lineage>
</organism>
<dbReference type="EMBL" id="UOGF01000095">
    <property type="protein sequence ID" value="VAX32711.1"/>
    <property type="molecule type" value="Genomic_DNA"/>
</dbReference>
<gene>
    <name evidence="1" type="ORF">MNBD_NITROSPIRAE01-507</name>
</gene>
<sequence length="116" mass="13086">MKMRFFSLGLLLLVAVFLPSPLRAEKESDTEESSKKTILMDESLIVGVELGTISGRQKRIPGPALSTVLRWEGMAVDELDIPKEILEHLSQSDLSFFKNRENADDLNDDMHSDHDE</sequence>
<accession>A0A3B1D1L2</accession>
<dbReference type="AlphaFoldDB" id="A0A3B1D1L2"/>
<evidence type="ECO:0000313" key="1">
    <source>
        <dbReference type="EMBL" id="VAX32711.1"/>
    </source>
</evidence>
<reference evidence="1" key="1">
    <citation type="submission" date="2018-06" db="EMBL/GenBank/DDBJ databases">
        <authorList>
            <person name="Zhirakovskaya E."/>
        </authorList>
    </citation>
    <scope>NUCLEOTIDE SEQUENCE</scope>
</reference>